<dbReference type="InterPro" id="IPR020980">
    <property type="entry name" value="Membrane_HflK_N"/>
</dbReference>
<keyword evidence="5" id="KW-0472">Membrane</keyword>
<dbReference type="SMART" id="SM00244">
    <property type="entry name" value="PHB"/>
    <property type="match status" value="1"/>
</dbReference>
<feature type="region of interest" description="Disordered" evidence="8">
    <location>
        <begin position="1"/>
        <end position="41"/>
    </location>
</feature>
<dbReference type="GO" id="GO:0016020">
    <property type="term" value="C:membrane"/>
    <property type="evidence" value="ECO:0007669"/>
    <property type="project" value="UniProtKB-SubCell"/>
</dbReference>
<dbReference type="CDD" id="cd03404">
    <property type="entry name" value="SPFH_HflK"/>
    <property type="match status" value="1"/>
</dbReference>
<keyword evidence="10" id="KW-0378">Hydrolase</keyword>
<comment type="similarity">
    <text evidence="2 6">Belongs to the band 7/mec-2 family. HflK subfamily.</text>
</comment>
<evidence type="ECO:0000259" key="9">
    <source>
        <dbReference type="SMART" id="SM00244"/>
    </source>
</evidence>
<reference evidence="10" key="1">
    <citation type="submission" date="2020-07" db="EMBL/GenBank/DDBJ databases">
        <title>Huge and variable diversity of episymbiotic CPR bacteria and DPANN archaea in groundwater ecosystems.</title>
        <authorList>
            <person name="He C.Y."/>
            <person name="Keren R."/>
            <person name="Whittaker M."/>
            <person name="Farag I.F."/>
            <person name="Doudna J."/>
            <person name="Cate J.H.D."/>
            <person name="Banfield J.F."/>
        </authorList>
    </citation>
    <scope>NUCLEOTIDE SEQUENCE</scope>
    <source>
        <strain evidence="10">NC_groundwater_1586_Pr3_B-0.1um_66_15</strain>
    </source>
</reference>
<evidence type="ECO:0000256" key="8">
    <source>
        <dbReference type="SAM" id="MobiDB-lite"/>
    </source>
</evidence>
<feature type="coiled-coil region" evidence="7">
    <location>
        <begin position="236"/>
        <end position="285"/>
    </location>
</feature>
<dbReference type="Pfam" id="PF01145">
    <property type="entry name" value="Band_7"/>
    <property type="match status" value="1"/>
</dbReference>
<feature type="region of interest" description="Disordered" evidence="8">
    <location>
        <begin position="347"/>
        <end position="366"/>
    </location>
</feature>
<accession>A0A933NY00</accession>
<evidence type="ECO:0000256" key="2">
    <source>
        <dbReference type="ARBA" id="ARBA00006971"/>
    </source>
</evidence>
<feature type="compositionally biased region" description="Low complexity" evidence="8">
    <location>
        <begin position="352"/>
        <end position="366"/>
    </location>
</feature>
<keyword evidence="3" id="KW-0812">Transmembrane</keyword>
<protein>
    <recommendedName>
        <fullName evidence="6">Protein HflK</fullName>
    </recommendedName>
</protein>
<keyword evidence="10" id="KW-0645">Protease</keyword>
<keyword evidence="4" id="KW-1133">Transmembrane helix</keyword>
<dbReference type="NCBIfam" id="TIGR01933">
    <property type="entry name" value="hflK"/>
    <property type="match status" value="1"/>
</dbReference>
<gene>
    <name evidence="10" type="primary">hflK</name>
    <name evidence="10" type="ORF">HY834_17120</name>
</gene>
<evidence type="ECO:0000313" key="11">
    <source>
        <dbReference type="Proteomes" id="UP000782610"/>
    </source>
</evidence>
<name>A0A933NY00_9HYPH</name>
<organism evidence="10 11">
    <name type="scientific">Devosia nanyangense</name>
    <dbReference type="NCBI Taxonomy" id="1228055"/>
    <lineage>
        <taxon>Bacteria</taxon>
        <taxon>Pseudomonadati</taxon>
        <taxon>Pseudomonadota</taxon>
        <taxon>Alphaproteobacteria</taxon>
        <taxon>Hyphomicrobiales</taxon>
        <taxon>Devosiaceae</taxon>
        <taxon>Devosia</taxon>
    </lineage>
</organism>
<dbReference type="SUPFAM" id="SSF117892">
    <property type="entry name" value="Band 7/SPFH domain"/>
    <property type="match status" value="1"/>
</dbReference>
<feature type="compositionally biased region" description="Gly residues" evidence="8">
    <location>
        <begin position="7"/>
        <end position="31"/>
    </location>
</feature>
<dbReference type="Gene3D" id="3.30.479.30">
    <property type="entry name" value="Band 7 domain"/>
    <property type="match status" value="1"/>
</dbReference>
<dbReference type="GO" id="GO:0006508">
    <property type="term" value="P:proteolysis"/>
    <property type="evidence" value="ECO:0007669"/>
    <property type="project" value="UniProtKB-KW"/>
</dbReference>
<dbReference type="Pfam" id="PF12221">
    <property type="entry name" value="HflK_N"/>
    <property type="match status" value="1"/>
</dbReference>
<dbReference type="InterPro" id="IPR001107">
    <property type="entry name" value="Band_7"/>
</dbReference>
<sequence length="366" mass="39561">MPWDNNTGGGGRNNNTGGPWGQAPQGGGPKRGGTPSLEDILNRGRDRFQGGIPGGRWAIAGVVAVVVVFWLFNSIYTVDPQEVGVETTFGKPSDQLSTSGLHFMWWPIQAVERINITENKTEIGSVSGRSGRSDDGVMLTADQNIVDVKFAVLWTIEDPKAYLFNVKDPDDMVRAAGESAMREIVGRSPATQIFRSDRAGIQTEVQQIIQTILDGYKLGVHIDQVTVENVAPPPEVADAFAEVQRAQQDQQKFQEDARNYANTLLGNARGQAAQIREDAAAYKNRVVLEAEGEAARFISVYNQYAKAPEVTRKRLYLETMEQVIGASQKVVVDPATSGSGVVPYLPLPQLQSGSTTPSATSTGGAQ</sequence>
<comment type="subunit">
    <text evidence="6">HflC and HflK may interact to form a multimeric complex.</text>
</comment>
<evidence type="ECO:0000256" key="3">
    <source>
        <dbReference type="ARBA" id="ARBA00022692"/>
    </source>
</evidence>
<comment type="caution">
    <text evidence="10">The sequence shown here is derived from an EMBL/GenBank/DDBJ whole genome shotgun (WGS) entry which is preliminary data.</text>
</comment>
<keyword evidence="7" id="KW-0175">Coiled coil</keyword>
<evidence type="ECO:0000313" key="10">
    <source>
        <dbReference type="EMBL" id="MBI4923464.1"/>
    </source>
</evidence>
<dbReference type="EMBL" id="JACRAF010000056">
    <property type="protein sequence ID" value="MBI4923464.1"/>
    <property type="molecule type" value="Genomic_DNA"/>
</dbReference>
<evidence type="ECO:0000256" key="1">
    <source>
        <dbReference type="ARBA" id="ARBA00004167"/>
    </source>
</evidence>
<evidence type="ECO:0000256" key="6">
    <source>
        <dbReference type="RuleBase" id="RU364113"/>
    </source>
</evidence>
<evidence type="ECO:0000256" key="7">
    <source>
        <dbReference type="SAM" id="Coils"/>
    </source>
</evidence>
<evidence type="ECO:0000256" key="4">
    <source>
        <dbReference type="ARBA" id="ARBA00022989"/>
    </source>
</evidence>
<dbReference type="Proteomes" id="UP000782610">
    <property type="component" value="Unassembled WGS sequence"/>
</dbReference>
<dbReference type="GO" id="GO:0008233">
    <property type="term" value="F:peptidase activity"/>
    <property type="evidence" value="ECO:0007669"/>
    <property type="project" value="UniProtKB-KW"/>
</dbReference>
<feature type="domain" description="Band 7" evidence="9">
    <location>
        <begin position="73"/>
        <end position="244"/>
    </location>
</feature>
<dbReference type="InterPro" id="IPR010201">
    <property type="entry name" value="HflK"/>
</dbReference>
<dbReference type="PANTHER" id="PTHR43327">
    <property type="entry name" value="STOMATIN-LIKE PROTEIN 2, MITOCHONDRIAL"/>
    <property type="match status" value="1"/>
</dbReference>
<dbReference type="AlphaFoldDB" id="A0A933NY00"/>
<comment type="function">
    <text evidence="6">HflC and HflK could encode or regulate a protease.</text>
</comment>
<proteinExistence type="inferred from homology"/>
<dbReference type="InterPro" id="IPR050710">
    <property type="entry name" value="Band7/mec-2_domain"/>
</dbReference>
<comment type="subcellular location">
    <subcellularLocation>
        <location evidence="1">Membrane</location>
        <topology evidence="1">Single-pass membrane protein</topology>
    </subcellularLocation>
</comment>
<dbReference type="PANTHER" id="PTHR43327:SF2">
    <property type="entry name" value="MODULATOR OF FTSH PROTEASE HFLK"/>
    <property type="match status" value="1"/>
</dbReference>
<dbReference type="InterPro" id="IPR036013">
    <property type="entry name" value="Band_7/SPFH_dom_sf"/>
</dbReference>
<evidence type="ECO:0000256" key="5">
    <source>
        <dbReference type="ARBA" id="ARBA00023136"/>
    </source>
</evidence>